<dbReference type="Proteomes" id="UP000197025">
    <property type="component" value="Unassembled WGS sequence"/>
</dbReference>
<keyword evidence="3" id="KW-1185">Reference proteome</keyword>
<proteinExistence type="predicted"/>
<evidence type="ECO:0000259" key="1">
    <source>
        <dbReference type="Pfam" id="PF01966"/>
    </source>
</evidence>
<protein>
    <submittedName>
        <fullName evidence="2">HDIG domain-containing protein</fullName>
    </submittedName>
</protein>
<reference evidence="3" key="1">
    <citation type="submission" date="2017-06" db="EMBL/GenBank/DDBJ databases">
        <authorList>
            <person name="Varghese N."/>
            <person name="Submissions S."/>
        </authorList>
    </citation>
    <scope>NUCLEOTIDE SEQUENCE [LARGE SCALE GENOMIC DNA]</scope>
    <source>
        <strain evidence="3">JAD2</strain>
    </source>
</reference>
<dbReference type="AlphaFoldDB" id="A0A212QQW9"/>
<feature type="domain" description="HD" evidence="1">
    <location>
        <begin position="23"/>
        <end position="114"/>
    </location>
</feature>
<dbReference type="InParanoid" id="A0A212QQW9"/>
<organism evidence="2 3">
    <name type="scientific">Thermoflexus hugenholtzii JAD2</name>
    <dbReference type="NCBI Taxonomy" id="877466"/>
    <lineage>
        <taxon>Bacteria</taxon>
        <taxon>Bacillati</taxon>
        <taxon>Chloroflexota</taxon>
        <taxon>Thermoflexia</taxon>
        <taxon>Thermoflexales</taxon>
        <taxon>Thermoflexaceae</taxon>
        <taxon>Thermoflexus</taxon>
    </lineage>
</organism>
<dbReference type="InterPro" id="IPR006674">
    <property type="entry name" value="HD_domain"/>
</dbReference>
<dbReference type="Gene3D" id="1.10.3210.10">
    <property type="entry name" value="Hypothetical protein af1432"/>
    <property type="match status" value="1"/>
</dbReference>
<sequence length="193" mass="21686">MMPTREDAWALVCEFTQSENLRRHMLAVEAAMRAYARYFGEDEESWGLVGLLHDFDYERYPNVAPDGHPNQGARILRERGWPEDIIRSILSHATEVTGVPRVTRRDKALFAVDELTGLITAVALVRPDRSLYSVTVDSIFKKWKDRRFAAGVNRADIERGAAELGVPLEEHVARVLEAMQGIAPILGLDGSAR</sequence>
<evidence type="ECO:0000313" key="2">
    <source>
        <dbReference type="EMBL" id="SNB61736.1"/>
    </source>
</evidence>
<evidence type="ECO:0000313" key="3">
    <source>
        <dbReference type="Proteomes" id="UP000197025"/>
    </source>
</evidence>
<dbReference type="NCBIfam" id="TIGR00277">
    <property type="entry name" value="HDIG"/>
    <property type="match status" value="1"/>
</dbReference>
<dbReference type="PANTHER" id="PTHR38659">
    <property type="entry name" value="METAL-DEPENDENT PHOSPHOHYDROLASE"/>
    <property type="match status" value="1"/>
</dbReference>
<gene>
    <name evidence="2" type="ORF">SAMN02746019_00003790</name>
</gene>
<name>A0A212QQW9_9CHLR</name>
<dbReference type="SUPFAM" id="SSF109604">
    <property type="entry name" value="HD-domain/PDEase-like"/>
    <property type="match status" value="1"/>
</dbReference>
<accession>A0A212QQW9</accession>
<dbReference type="EMBL" id="FYEK01000018">
    <property type="protein sequence ID" value="SNB61736.1"/>
    <property type="molecule type" value="Genomic_DNA"/>
</dbReference>
<dbReference type="Pfam" id="PF01966">
    <property type="entry name" value="HD"/>
    <property type="match status" value="1"/>
</dbReference>
<dbReference type="InterPro" id="IPR006675">
    <property type="entry name" value="HDIG_dom"/>
</dbReference>
<dbReference type="PANTHER" id="PTHR38659:SF1">
    <property type="entry name" value="METAL DEPENDENT PHOSPHOHYDROLASE"/>
    <property type="match status" value="1"/>
</dbReference>